<evidence type="ECO:0000313" key="3">
    <source>
        <dbReference type="Proteomes" id="UP001431209"/>
    </source>
</evidence>
<dbReference type="GO" id="GO:0005634">
    <property type="term" value="C:nucleus"/>
    <property type="evidence" value="ECO:0007669"/>
    <property type="project" value="TreeGrafter"/>
</dbReference>
<dbReference type="InterPro" id="IPR009069">
    <property type="entry name" value="Cys_alpha_HP_mot_SF"/>
</dbReference>
<dbReference type="GO" id="GO:0005739">
    <property type="term" value="C:mitochondrion"/>
    <property type="evidence" value="ECO:0007669"/>
    <property type="project" value="TreeGrafter"/>
</dbReference>
<dbReference type="Proteomes" id="UP001431209">
    <property type="component" value="Unassembled WGS sequence"/>
</dbReference>
<protein>
    <submittedName>
        <fullName evidence="2">Mitochondrial intermembrane space cysteine motif-containing protein</fullName>
    </submittedName>
</protein>
<feature type="compositionally biased region" description="Low complexity" evidence="1">
    <location>
        <begin position="49"/>
        <end position="67"/>
    </location>
</feature>
<comment type="caution">
    <text evidence="2">The sequence shown here is derived from an EMBL/GenBank/DDBJ whole genome shotgun (WGS) entry which is preliminary data.</text>
</comment>
<dbReference type="PANTHER" id="PTHR13523:SF2">
    <property type="entry name" value="COILED-COIL-HELIX-COILED-COIL-HELIX DOMAIN CONTAINING 2, ISOFORM A-RELATED"/>
    <property type="match status" value="1"/>
</dbReference>
<keyword evidence="3" id="KW-1185">Reference proteome</keyword>
<feature type="region of interest" description="Disordered" evidence="1">
    <location>
        <begin position="1"/>
        <end position="67"/>
    </location>
</feature>
<dbReference type="AlphaFoldDB" id="A0AAW2YWU5"/>
<proteinExistence type="predicted"/>
<reference evidence="2 3" key="1">
    <citation type="submission" date="2024-03" db="EMBL/GenBank/DDBJ databases">
        <title>The Acrasis kona genome and developmental transcriptomes reveal deep origins of eukaryotic multicellular pathways.</title>
        <authorList>
            <person name="Sheikh S."/>
            <person name="Fu C.-J."/>
            <person name="Brown M.W."/>
            <person name="Baldauf S.L."/>
        </authorList>
    </citation>
    <scope>NUCLEOTIDE SEQUENCE [LARGE SCALE GENOMIC DNA]</scope>
    <source>
        <strain evidence="2 3">ATCC MYA-3509</strain>
    </source>
</reference>
<dbReference type="GO" id="GO:0007005">
    <property type="term" value="P:mitochondrion organization"/>
    <property type="evidence" value="ECO:0007669"/>
    <property type="project" value="InterPro"/>
</dbReference>
<sequence>MPSRGGSGRSGASSRSASPSRAPPRAQAPPQPPRRDMHTQSRPAPTPAPVQHAPAPAPQQSSGGMGMMGNFASAAAGSVVGHTIARGLMGAFGGSSEEQANNNNNGNVDTGYQTSQDDVCHYYSKDFMTCMNKNEMSLEKCQPFLDRLNQCREDNKNLDYHN</sequence>
<dbReference type="EMBL" id="JAOPGA020000773">
    <property type="protein sequence ID" value="KAL0481569.1"/>
    <property type="molecule type" value="Genomic_DNA"/>
</dbReference>
<feature type="compositionally biased region" description="Low complexity" evidence="1">
    <location>
        <begin position="10"/>
        <end position="25"/>
    </location>
</feature>
<organism evidence="2 3">
    <name type="scientific">Acrasis kona</name>
    <dbReference type="NCBI Taxonomy" id="1008807"/>
    <lineage>
        <taxon>Eukaryota</taxon>
        <taxon>Discoba</taxon>
        <taxon>Heterolobosea</taxon>
        <taxon>Tetramitia</taxon>
        <taxon>Eutetramitia</taxon>
        <taxon>Acrasidae</taxon>
        <taxon>Acrasis</taxon>
    </lineage>
</organism>
<gene>
    <name evidence="2" type="ORF">AKO1_012300</name>
</gene>
<dbReference type="SUPFAM" id="SSF47072">
    <property type="entry name" value="Cysteine alpha-hairpin motif"/>
    <property type="match status" value="1"/>
</dbReference>
<name>A0AAW2YWU5_9EUKA</name>
<dbReference type="PANTHER" id="PTHR13523">
    <property type="entry name" value="COILED-COIL-HELIX-COILED-COIL-HELIX DOMAIN CONTAINING 2/NUR77"/>
    <property type="match status" value="1"/>
</dbReference>
<evidence type="ECO:0000313" key="2">
    <source>
        <dbReference type="EMBL" id="KAL0481569.1"/>
    </source>
</evidence>
<dbReference type="PROSITE" id="PS51808">
    <property type="entry name" value="CHCH"/>
    <property type="match status" value="1"/>
</dbReference>
<accession>A0AAW2YWU5</accession>
<evidence type="ECO:0000256" key="1">
    <source>
        <dbReference type="SAM" id="MobiDB-lite"/>
    </source>
</evidence>
<dbReference type="InterPro" id="IPR055304">
    <property type="entry name" value="CHCHD2/10-like"/>
</dbReference>